<protein>
    <submittedName>
        <fullName evidence="1">Uncharacterized protein</fullName>
    </submittedName>
</protein>
<dbReference type="AlphaFoldDB" id="A0AAD6CRX0"/>
<organism evidence="1 2">
    <name type="scientific">Penicillium frequentans</name>
    <dbReference type="NCBI Taxonomy" id="3151616"/>
    <lineage>
        <taxon>Eukaryota</taxon>
        <taxon>Fungi</taxon>
        <taxon>Dikarya</taxon>
        <taxon>Ascomycota</taxon>
        <taxon>Pezizomycotina</taxon>
        <taxon>Eurotiomycetes</taxon>
        <taxon>Eurotiomycetidae</taxon>
        <taxon>Eurotiales</taxon>
        <taxon>Aspergillaceae</taxon>
        <taxon>Penicillium</taxon>
    </lineage>
</organism>
<keyword evidence="2" id="KW-1185">Reference proteome</keyword>
<accession>A0AAD6CRX0</accession>
<evidence type="ECO:0000313" key="1">
    <source>
        <dbReference type="EMBL" id="KAJ5537664.1"/>
    </source>
</evidence>
<dbReference type="EMBL" id="JAQIZZ010000006">
    <property type="protein sequence ID" value="KAJ5537664.1"/>
    <property type="molecule type" value="Genomic_DNA"/>
</dbReference>
<evidence type="ECO:0000313" key="2">
    <source>
        <dbReference type="Proteomes" id="UP001220324"/>
    </source>
</evidence>
<proteinExistence type="predicted"/>
<comment type="caution">
    <text evidence="1">The sequence shown here is derived from an EMBL/GenBank/DDBJ whole genome shotgun (WGS) entry which is preliminary data.</text>
</comment>
<gene>
    <name evidence="1" type="ORF">N7494_007143</name>
</gene>
<name>A0AAD6CRX0_9EURO</name>
<reference evidence="1 2" key="1">
    <citation type="journal article" date="2023" name="IMA Fungus">
        <title>Comparative genomic study of the Penicillium genus elucidates a diverse pangenome and 15 lateral gene transfer events.</title>
        <authorList>
            <person name="Petersen C."/>
            <person name="Sorensen T."/>
            <person name="Nielsen M.R."/>
            <person name="Sondergaard T.E."/>
            <person name="Sorensen J.L."/>
            <person name="Fitzpatrick D.A."/>
            <person name="Frisvad J.C."/>
            <person name="Nielsen K.L."/>
        </authorList>
    </citation>
    <scope>NUCLEOTIDE SEQUENCE [LARGE SCALE GENOMIC DNA]</scope>
    <source>
        <strain evidence="1 2">IBT 35679</strain>
    </source>
</reference>
<dbReference type="Proteomes" id="UP001220324">
    <property type="component" value="Unassembled WGS sequence"/>
</dbReference>
<sequence length="276" mass="31206">MDIGSVGTCREIANIMVNAIRNKLQGHNNYLSWVRDVQWACSPEPHLWDVLTGVYKPAFQATMEEPALEQAKRMIGELRNQEMGKRENARLPSVSKADAKAWIQEHYTDPNTEYANWKRTCSLLSHVIKNSIAMHPLAYISHCDSAPAMWTALNEVFGKPMDSDPAKRSFMQNYNTWMGIIFKPGMTPSDFVLRWQAAYSECVRMKNGFEAAGISESLAFTVFMNAVSNNPATESWSRNYNFNLGDTGVIERVIPDFLNDQCLSKSSAPSERRAHT</sequence>